<feature type="transmembrane region" description="Helical" evidence="1">
    <location>
        <begin position="132"/>
        <end position="154"/>
    </location>
</feature>
<feature type="transmembrane region" description="Helical" evidence="1">
    <location>
        <begin position="73"/>
        <end position="94"/>
    </location>
</feature>
<evidence type="ECO:0000313" key="3">
    <source>
        <dbReference type="Proteomes" id="UP000226079"/>
    </source>
</evidence>
<organism evidence="2 3">
    <name type="scientific">Propionicimonas paludicola</name>
    <dbReference type="NCBI Taxonomy" id="185243"/>
    <lineage>
        <taxon>Bacteria</taxon>
        <taxon>Bacillati</taxon>
        <taxon>Actinomycetota</taxon>
        <taxon>Actinomycetes</taxon>
        <taxon>Propionibacteriales</taxon>
        <taxon>Nocardioidaceae</taxon>
        <taxon>Propionicimonas</taxon>
    </lineage>
</organism>
<dbReference type="EMBL" id="PDJC01000001">
    <property type="protein sequence ID" value="PFG16131.1"/>
    <property type="molecule type" value="Genomic_DNA"/>
</dbReference>
<dbReference type="Proteomes" id="UP000226079">
    <property type="component" value="Unassembled WGS sequence"/>
</dbReference>
<keyword evidence="3" id="KW-1185">Reference proteome</keyword>
<dbReference type="AlphaFoldDB" id="A0A2A9CPK4"/>
<feature type="transmembrane region" description="Helical" evidence="1">
    <location>
        <begin position="18"/>
        <end position="37"/>
    </location>
</feature>
<accession>A0A2A9CPK4</accession>
<reference evidence="2 3" key="1">
    <citation type="submission" date="2017-10" db="EMBL/GenBank/DDBJ databases">
        <title>Sequencing the genomes of 1000 actinobacteria strains.</title>
        <authorList>
            <person name="Klenk H.-P."/>
        </authorList>
    </citation>
    <scope>NUCLEOTIDE SEQUENCE [LARGE SCALE GENOMIC DNA]</scope>
    <source>
        <strain evidence="2 3">DSM 15597</strain>
    </source>
</reference>
<proteinExistence type="predicted"/>
<dbReference type="RefSeq" id="WP_098459702.1">
    <property type="nucleotide sequence ID" value="NZ_PDJC01000001.1"/>
</dbReference>
<feature type="transmembrane region" description="Helical" evidence="1">
    <location>
        <begin position="49"/>
        <end position="67"/>
    </location>
</feature>
<sequence length="168" mass="17275">MAEQTEIPASAARARTGLLALVVLLHIAGVVVNLNAVISGRSPNLMESVVAAAYAASWFAFAVVAGWTSGSRMVRTLAILWAAVLAIFGLALAVRDVELLPQGLRSAFIPVLAVLATPLYGASGALRVVDPLVALLICTAVLGLSCCVVAWLAARAAQRRASSTQVAA</sequence>
<evidence type="ECO:0000313" key="2">
    <source>
        <dbReference type="EMBL" id="PFG16131.1"/>
    </source>
</evidence>
<keyword evidence="1" id="KW-0812">Transmembrane</keyword>
<keyword evidence="1" id="KW-0472">Membrane</keyword>
<keyword evidence="1" id="KW-1133">Transmembrane helix</keyword>
<gene>
    <name evidence="2" type="ORF">ATK74_0663</name>
</gene>
<evidence type="ECO:0000256" key="1">
    <source>
        <dbReference type="SAM" id="Phobius"/>
    </source>
</evidence>
<comment type="caution">
    <text evidence="2">The sequence shown here is derived from an EMBL/GenBank/DDBJ whole genome shotgun (WGS) entry which is preliminary data.</text>
</comment>
<protein>
    <submittedName>
        <fullName evidence="2">Uncharacterized protein</fullName>
    </submittedName>
</protein>
<name>A0A2A9CPK4_9ACTN</name>